<feature type="domain" description="Calcineurin-like phosphoesterase" evidence="1">
    <location>
        <begin position="1"/>
        <end position="168"/>
    </location>
</feature>
<dbReference type="PANTHER" id="PTHR12905">
    <property type="entry name" value="METALLOPHOSPHOESTERASE"/>
    <property type="match status" value="1"/>
</dbReference>
<dbReference type="RefSeq" id="WP_117679534.1">
    <property type="nucleotide sequence ID" value="NZ_QSRJ01000005.1"/>
</dbReference>
<dbReference type="PANTHER" id="PTHR12905:SF0">
    <property type="entry name" value="CALCINEURIN-LIKE PHOSPHOESTERASE DOMAIN-CONTAINING PROTEIN"/>
    <property type="match status" value="1"/>
</dbReference>
<dbReference type="AlphaFoldDB" id="A0A3E4QTS8"/>
<evidence type="ECO:0000313" key="3">
    <source>
        <dbReference type="Proteomes" id="UP000260943"/>
    </source>
</evidence>
<reference evidence="2 3" key="1">
    <citation type="submission" date="2018-08" db="EMBL/GenBank/DDBJ databases">
        <title>A genome reference for cultivated species of the human gut microbiota.</title>
        <authorList>
            <person name="Zou Y."/>
            <person name="Xue W."/>
            <person name="Luo G."/>
        </authorList>
    </citation>
    <scope>NUCLEOTIDE SEQUENCE [LARGE SCALE GENOMIC DNA]</scope>
    <source>
        <strain evidence="2 3">TF08-14</strain>
    </source>
</reference>
<dbReference type="InterPro" id="IPR051693">
    <property type="entry name" value="UPF0046_metallophosphoest"/>
</dbReference>
<proteinExistence type="predicted"/>
<evidence type="ECO:0000259" key="1">
    <source>
        <dbReference type="Pfam" id="PF00149"/>
    </source>
</evidence>
<sequence length="215" mass="23549">MRILAISDVEEPWLDTRCRDGSLDDVSLVLSCGDLRAGYLTGIADAANRVVAYVPGNHDGSFAEDEVPGCVSLDGKIRDFHGLRILGLGGSLAYSNDVYGFTEQQMKRRVARAVLLAQATGGVDVVVAHVPPAGYGDLDTKAHRGFECFNMLLDRLHPAYFLHGHIHREYVRSMKAISHPSGTIICNCCGHRYLDISSKNLPKRKATRLFAVPKL</sequence>
<dbReference type="InterPro" id="IPR029052">
    <property type="entry name" value="Metallo-depent_PP-like"/>
</dbReference>
<comment type="caution">
    <text evidence="2">The sequence shown here is derived from an EMBL/GenBank/DDBJ whole genome shotgun (WGS) entry which is preliminary data.</text>
</comment>
<name>A0A3E4QTS8_9ACTN</name>
<evidence type="ECO:0000313" key="2">
    <source>
        <dbReference type="EMBL" id="RGL10477.1"/>
    </source>
</evidence>
<protein>
    <recommendedName>
        <fullName evidence="1">Calcineurin-like phosphoesterase domain-containing protein</fullName>
    </recommendedName>
</protein>
<dbReference type="EMBL" id="QSRJ01000005">
    <property type="protein sequence ID" value="RGL10477.1"/>
    <property type="molecule type" value="Genomic_DNA"/>
</dbReference>
<dbReference type="Gene3D" id="3.60.21.10">
    <property type="match status" value="1"/>
</dbReference>
<dbReference type="InterPro" id="IPR004843">
    <property type="entry name" value="Calcineurin-like_PHP"/>
</dbReference>
<dbReference type="GO" id="GO:0016787">
    <property type="term" value="F:hydrolase activity"/>
    <property type="evidence" value="ECO:0007669"/>
    <property type="project" value="InterPro"/>
</dbReference>
<gene>
    <name evidence="2" type="ORF">DXC81_05450</name>
</gene>
<dbReference type="Proteomes" id="UP000260943">
    <property type="component" value="Unassembled WGS sequence"/>
</dbReference>
<organism evidence="2 3">
    <name type="scientific">Collinsella tanakaei</name>
    <dbReference type="NCBI Taxonomy" id="626935"/>
    <lineage>
        <taxon>Bacteria</taxon>
        <taxon>Bacillati</taxon>
        <taxon>Actinomycetota</taxon>
        <taxon>Coriobacteriia</taxon>
        <taxon>Coriobacteriales</taxon>
        <taxon>Coriobacteriaceae</taxon>
        <taxon>Collinsella</taxon>
    </lineage>
</organism>
<dbReference type="SUPFAM" id="SSF56300">
    <property type="entry name" value="Metallo-dependent phosphatases"/>
    <property type="match status" value="1"/>
</dbReference>
<dbReference type="Pfam" id="PF00149">
    <property type="entry name" value="Metallophos"/>
    <property type="match status" value="1"/>
</dbReference>
<accession>A0A3E4QTS8</accession>